<feature type="region of interest" description="Disordered" evidence="1">
    <location>
        <begin position="128"/>
        <end position="205"/>
    </location>
</feature>
<accession>A0A6G7YC83</accession>
<gene>
    <name evidence="2" type="ORF">G7071_01370</name>
</gene>
<feature type="compositionally biased region" description="Low complexity" evidence="1">
    <location>
        <begin position="145"/>
        <end position="205"/>
    </location>
</feature>
<evidence type="ECO:0000313" key="3">
    <source>
        <dbReference type="Proteomes" id="UP000502035"/>
    </source>
</evidence>
<dbReference type="RefSeq" id="WP_166313976.1">
    <property type="nucleotide sequence ID" value="NZ_CP049866.1"/>
</dbReference>
<evidence type="ECO:0000313" key="2">
    <source>
        <dbReference type="EMBL" id="QIK74286.1"/>
    </source>
</evidence>
<organism evidence="2 3">
    <name type="scientific">Nocardioides piscis</name>
    <dbReference type="NCBI Taxonomy" id="2714938"/>
    <lineage>
        <taxon>Bacteria</taxon>
        <taxon>Bacillati</taxon>
        <taxon>Actinomycetota</taxon>
        <taxon>Actinomycetes</taxon>
        <taxon>Propionibacteriales</taxon>
        <taxon>Nocardioidaceae</taxon>
        <taxon>Nocardioides</taxon>
    </lineage>
</organism>
<dbReference type="KEGG" id="npi:G7071_01370"/>
<dbReference type="EMBL" id="CP049866">
    <property type="protein sequence ID" value="QIK74286.1"/>
    <property type="molecule type" value="Genomic_DNA"/>
</dbReference>
<protein>
    <submittedName>
        <fullName evidence="2">Uncharacterized protein</fullName>
    </submittedName>
</protein>
<reference evidence="2 3" key="1">
    <citation type="submission" date="2020-03" db="EMBL/GenBank/DDBJ databases">
        <title>Nocardioides sp. nov., isolated from fish.</title>
        <authorList>
            <person name="Hyun D.-W."/>
            <person name="Bae J.-W."/>
        </authorList>
    </citation>
    <scope>NUCLEOTIDE SEQUENCE [LARGE SCALE GENOMIC DNA]</scope>
    <source>
        <strain evidence="2 3">HDW12A</strain>
    </source>
</reference>
<dbReference type="AlphaFoldDB" id="A0A6G7YC83"/>
<evidence type="ECO:0000256" key="1">
    <source>
        <dbReference type="SAM" id="MobiDB-lite"/>
    </source>
</evidence>
<proteinExistence type="predicted"/>
<keyword evidence="3" id="KW-1185">Reference proteome</keyword>
<dbReference type="Proteomes" id="UP000502035">
    <property type="component" value="Chromosome"/>
</dbReference>
<name>A0A6G7YC83_9ACTN</name>
<sequence length="205" mass="20981">MCNATTSPSGYEVSICLEQPDPGSSLTGQVAVSAVVTTTGMPSGTRVQAVVFCRDTWPCTRRDDGYLITDWSGDPDGAGGKRYTFMFDTTRYADDPATTLHAYAEVNDGWSTQAPATEVALVNGNDQDAALPTGFAPHQAPPDPGLVVGAVGDGAGASPPRRTSPASSSVGIPVSSSTSATSTTRARPRSSTTGTTSTATGRSSQ</sequence>